<dbReference type="PROSITE" id="PS51782">
    <property type="entry name" value="LYSM"/>
    <property type="match status" value="1"/>
</dbReference>
<dbReference type="SUPFAM" id="SSF54106">
    <property type="entry name" value="LysM domain"/>
    <property type="match status" value="1"/>
</dbReference>
<dbReference type="SMART" id="SM00257">
    <property type="entry name" value="LysM"/>
    <property type="match status" value="1"/>
</dbReference>
<reference evidence="3 4" key="1">
    <citation type="submission" date="2016-11" db="EMBL/GenBank/DDBJ databases">
        <title>Draft Genome Assembly of Colletotrichum chlorophyti a pathogen of herbaceous plants.</title>
        <authorList>
            <person name="Gan P."/>
            <person name="Narusaka M."/>
            <person name="Tsushima A."/>
            <person name="Narusaka Y."/>
            <person name="Takano Y."/>
            <person name="Shirasu K."/>
        </authorList>
    </citation>
    <scope>NUCLEOTIDE SEQUENCE [LARGE SCALE GENOMIC DNA]</scope>
    <source>
        <strain evidence="3 4">NTL11</strain>
    </source>
</reference>
<dbReference type="CDD" id="cd00118">
    <property type="entry name" value="LysM"/>
    <property type="match status" value="1"/>
</dbReference>
<evidence type="ECO:0000313" key="4">
    <source>
        <dbReference type="Proteomes" id="UP000186583"/>
    </source>
</evidence>
<protein>
    <recommendedName>
        <fullName evidence="2">LysM domain-containing protein</fullName>
    </recommendedName>
</protein>
<feature type="chain" id="PRO_5012322046" description="LysM domain-containing protein" evidence="1">
    <location>
        <begin position="19"/>
        <end position="80"/>
    </location>
</feature>
<feature type="domain" description="LysM" evidence="2">
    <location>
        <begin position="32"/>
        <end position="76"/>
    </location>
</feature>
<dbReference type="InterPro" id="IPR036779">
    <property type="entry name" value="LysM_dom_sf"/>
</dbReference>
<keyword evidence="4" id="KW-1185">Reference proteome</keyword>
<sequence>MRSSVILSLAALAGLAVAKRDCRRDKANPGKGWYWIVSGDTLNSIASDFDTTADELAKLNSIPDKDFIEAWTTIVVPCKP</sequence>
<evidence type="ECO:0000259" key="2">
    <source>
        <dbReference type="PROSITE" id="PS51782"/>
    </source>
</evidence>
<feature type="signal peptide" evidence="1">
    <location>
        <begin position="1"/>
        <end position="18"/>
    </location>
</feature>
<evidence type="ECO:0000313" key="3">
    <source>
        <dbReference type="EMBL" id="OLN88128.1"/>
    </source>
</evidence>
<dbReference type="Proteomes" id="UP000186583">
    <property type="component" value="Unassembled WGS sequence"/>
</dbReference>
<name>A0A1Q8RUS5_9PEZI</name>
<comment type="caution">
    <text evidence="3">The sequence shown here is derived from an EMBL/GenBank/DDBJ whole genome shotgun (WGS) entry which is preliminary data.</text>
</comment>
<dbReference type="Pfam" id="PF01476">
    <property type="entry name" value="LysM"/>
    <property type="match status" value="1"/>
</dbReference>
<dbReference type="EMBL" id="MPGH01000088">
    <property type="protein sequence ID" value="OLN88128.1"/>
    <property type="molecule type" value="Genomic_DNA"/>
</dbReference>
<dbReference type="Gene3D" id="3.10.350.10">
    <property type="entry name" value="LysM domain"/>
    <property type="match status" value="1"/>
</dbReference>
<dbReference type="AlphaFoldDB" id="A0A1Q8RUS5"/>
<keyword evidence="1" id="KW-0732">Signal</keyword>
<gene>
    <name evidence="3" type="ORF">CCHL11_00327</name>
</gene>
<dbReference type="InterPro" id="IPR018392">
    <property type="entry name" value="LysM"/>
</dbReference>
<proteinExistence type="predicted"/>
<evidence type="ECO:0000256" key="1">
    <source>
        <dbReference type="SAM" id="SignalP"/>
    </source>
</evidence>
<organism evidence="3 4">
    <name type="scientific">Colletotrichum chlorophyti</name>
    <dbReference type="NCBI Taxonomy" id="708187"/>
    <lineage>
        <taxon>Eukaryota</taxon>
        <taxon>Fungi</taxon>
        <taxon>Dikarya</taxon>
        <taxon>Ascomycota</taxon>
        <taxon>Pezizomycotina</taxon>
        <taxon>Sordariomycetes</taxon>
        <taxon>Hypocreomycetidae</taxon>
        <taxon>Glomerellales</taxon>
        <taxon>Glomerellaceae</taxon>
        <taxon>Colletotrichum</taxon>
    </lineage>
</organism>
<dbReference type="OrthoDB" id="2107166at2759"/>
<accession>A0A1Q8RUS5</accession>